<evidence type="ECO:0000256" key="10">
    <source>
        <dbReference type="ARBA" id="ARBA00037201"/>
    </source>
</evidence>
<dbReference type="KEGG" id="zmk:HG535_0G04100"/>
<keyword evidence="7" id="KW-0378">Hydrolase</keyword>
<evidence type="ECO:0000256" key="8">
    <source>
        <dbReference type="ARBA" id="ARBA00022839"/>
    </source>
</evidence>
<dbReference type="SMART" id="SM00479">
    <property type="entry name" value="EXOIII"/>
    <property type="match status" value="1"/>
</dbReference>
<accession>A0A7H9B7F0</accession>
<dbReference type="RefSeq" id="XP_037146252.1">
    <property type="nucleotide sequence ID" value="XM_037290357.1"/>
</dbReference>
<evidence type="ECO:0000256" key="5">
    <source>
        <dbReference type="ARBA" id="ARBA00022552"/>
    </source>
</evidence>
<evidence type="ECO:0000256" key="7">
    <source>
        <dbReference type="ARBA" id="ARBA00022801"/>
    </source>
</evidence>
<comment type="subcellular location">
    <subcellularLocation>
        <location evidence="2">Cytoplasm</location>
    </subcellularLocation>
    <subcellularLocation>
        <location evidence="1">Nucleus</location>
    </subcellularLocation>
</comment>
<keyword evidence="4" id="KW-0963">Cytoplasm</keyword>
<dbReference type="GO" id="GO:0010629">
    <property type="term" value="P:negative regulation of gene expression"/>
    <property type="evidence" value="ECO:0007669"/>
    <property type="project" value="UniProtKB-ARBA"/>
</dbReference>
<dbReference type="PANTHER" id="PTHR12801">
    <property type="entry name" value="RNA EXONUCLEASE REXO1 / RECO3 FAMILY MEMBER-RELATED"/>
    <property type="match status" value="1"/>
</dbReference>
<evidence type="ECO:0000256" key="3">
    <source>
        <dbReference type="ARBA" id="ARBA00006357"/>
    </source>
</evidence>
<comment type="function">
    <text evidence="10">3' to 5' exoribonuclease required for proper 3' end maturation of MRP RNA and of the U5L snRNA.</text>
</comment>
<evidence type="ECO:0000259" key="12">
    <source>
        <dbReference type="SMART" id="SM00479"/>
    </source>
</evidence>
<evidence type="ECO:0000256" key="2">
    <source>
        <dbReference type="ARBA" id="ARBA00004496"/>
    </source>
</evidence>
<dbReference type="GO" id="GO:0006364">
    <property type="term" value="P:rRNA processing"/>
    <property type="evidence" value="ECO:0007669"/>
    <property type="project" value="UniProtKB-KW"/>
</dbReference>
<protein>
    <recommendedName>
        <fullName evidence="11">RNA exonuclease 3</fullName>
    </recommendedName>
</protein>
<evidence type="ECO:0000256" key="6">
    <source>
        <dbReference type="ARBA" id="ARBA00022722"/>
    </source>
</evidence>
<keyword evidence="9" id="KW-0539">Nucleus</keyword>
<evidence type="ECO:0000256" key="4">
    <source>
        <dbReference type="ARBA" id="ARBA00022490"/>
    </source>
</evidence>
<dbReference type="GO" id="GO:0005634">
    <property type="term" value="C:nucleus"/>
    <property type="evidence" value="ECO:0007669"/>
    <property type="project" value="UniProtKB-SubCell"/>
</dbReference>
<dbReference type="GO" id="GO:0003676">
    <property type="term" value="F:nucleic acid binding"/>
    <property type="evidence" value="ECO:0007669"/>
    <property type="project" value="InterPro"/>
</dbReference>
<evidence type="ECO:0000256" key="1">
    <source>
        <dbReference type="ARBA" id="ARBA00004123"/>
    </source>
</evidence>
<dbReference type="Proteomes" id="UP000509704">
    <property type="component" value="Chromosome 7"/>
</dbReference>
<proteinExistence type="inferred from homology"/>
<sequence length="391" mass="44591">MSHPLRPIDLVRQPAPFQDRYKILQKLLAHLQKVKPNAAEKLNKLAVGLEARVAKSSSSPQSYRFNMSILMRDLTKYKGDLSQIRVGQKPIVARDKTRPSNITKLNAMEKLKAVIIDTEVLKKNGYIIGKETTEDPADLIYTTCIRCNTKFEKAKIMENAFCRYHISKKQFDKVSKTYQYPCCGETTVSTSFLRLGCQTQNHHVFRSETYEELSTISKFISTDNYSGEENVLALDCEMAFTSLGYEMIRLTIVDFFTSKTLFDEIIRPIGEVIDLNSQFSGVHEICESNSMSYHEAMRKVVSEKLINKNTILIGHGLENDLNVMRIVHKKIIDTAILYSKGRYKSSLKNFAFEFLSREIQNGEHDSSEDAIATMDVVKVRLGIPVEQTGWD</sequence>
<keyword evidence="5" id="KW-0698">rRNA processing</keyword>
<comment type="similarity">
    <text evidence="3">Belongs to the REXO1/REXO3 family.</text>
</comment>
<dbReference type="PANTHER" id="PTHR12801:SF118">
    <property type="entry name" value="RNA EXONUCLEASE 3"/>
    <property type="match status" value="1"/>
</dbReference>
<keyword evidence="6" id="KW-0540">Nuclease</keyword>
<dbReference type="EMBL" id="CP058610">
    <property type="protein sequence ID" value="QLG74527.1"/>
    <property type="molecule type" value="Genomic_DNA"/>
</dbReference>
<feature type="domain" description="Exonuclease" evidence="12">
    <location>
        <begin position="230"/>
        <end position="386"/>
    </location>
</feature>
<dbReference type="SUPFAM" id="SSF53098">
    <property type="entry name" value="Ribonuclease H-like"/>
    <property type="match status" value="1"/>
</dbReference>
<organism evidence="13 14">
    <name type="scientific">Zygotorulaspora mrakii</name>
    <name type="common">Zygosaccharomyces mrakii</name>
    <dbReference type="NCBI Taxonomy" id="42260"/>
    <lineage>
        <taxon>Eukaryota</taxon>
        <taxon>Fungi</taxon>
        <taxon>Dikarya</taxon>
        <taxon>Ascomycota</taxon>
        <taxon>Saccharomycotina</taxon>
        <taxon>Saccharomycetes</taxon>
        <taxon>Saccharomycetales</taxon>
        <taxon>Saccharomycetaceae</taxon>
        <taxon>Zygotorulaspora</taxon>
    </lineage>
</organism>
<dbReference type="CDD" id="cd06145">
    <property type="entry name" value="REX1_like"/>
    <property type="match status" value="1"/>
</dbReference>
<dbReference type="FunFam" id="3.30.420.10:FF:000031">
    <property type="entry name" value="RNA exonuclease 1"/>
    <property type="match status" value="1"/>
</dbReference>
<evidence type="ECO:0000313" key="13">
    <source>
        <dbReference type="EMBL" id="QLG74527.1"/>
    </source>
</evidence>
<evidence type="ECO:0000313" key="14">
    <source>
        <dbReference type="Proteomes" id="UP000509704"/>
    </source>
</evidence>
<evidence type="ECO:0000256" key="9">
    <source>
        <dbReference type="ARBA" id="ARBA00023242"/>
    </source>
</evidence>
<gene>
    <name evidence="13" type="ORF">HG535_0G04100</name>
</gene>
<evidence type="ECO:0000256" key="11">
    <source>
        <dbReference type="ARBA" id="ARBA00039985"/>
    </source>
</evidence>
<dbReference type="InterPro" id="IPR036397">
    <property type="entry name" value="RNaseH_sf"/>
</dbReference>
<name>A0A7H9B7F0_ZYGMR</name>
<dbReference type="InterPro" id="IPR012337">
    <property type="entry name" value="RNaseH-like_sf"/>
</dbReference>
<dbReference type="GeneID" id="59238310"/>
<dbReference type="InterPro" id="IPR034922">
    <property type="entry name" value="REX1-like_exo"/>
</dbReference>
<dbReference type="Gene3D" id="3.30.420.10">
    <property type="entry name" value="Ribonuclease H-like superfamily/Ribonuclease H"/>
    <property type="match status" value="1"/>
</dbReference>
<dbReference type="GO" id="GO:0004527">
    <property type="term" value="F:exonuclease activity"/>
    <property type="evidence" value="ECO:0007669"/>
    <property type="project" value="UniProtKB-KW"/>
</dbReference>
<dbReference type="OrthoDB" id="3996471at2759"/>
<reference evidence="13 14" key="1">
    <citation type="submission" date="2020-07" db="EMBL/GenBank/DDBJ databases">
        <title>The yeast mating-type switching endonuclease HO is a domesticated member of an unorthodox homing genetic element family.</title>
        <authorList>
            <person name="Coughlan A.Y."/>
            <person name="Lombardi L."/>
            <person name="Braun-Galleani S."/>
            <person name="Martos A.R."/>
            <person name="Galeote V."/>
            <person name="Bigey F."/>
            <person name="Dequin S."/>
            <person name="Byrne K.P."/>
            <person name="Wolfe K.H."/>
        </authorList>
    </citation>
    <scope>NUCLEOTIDE SEQUENCE [LARGE SCALE GENOMIC DNA]</scope>
    <source>
        <strain evidence="13 14">NRRL Y-6702</strain>
    </source>
</reference>
<keyword evidence="14" id="KW-1185">Reference proteome</keyword>
<dbReference type="GO" id="GO:0005737">
    <property type="term" value="C:cytoplasm"/>
    <property type="evidence" value="ECO:0007669"/>
    <property type="project" value="UniProtKB-SubCell"/>
</dbReference>
<dbReference type="InterPro" id="IPR047021">
    <property type="entry name" value="REXO1/3/4-like"/>
</dbReference>
<keyword evidence="8" id="KW-0269">Exonuclease</keyword>
<dbReference type="InterPro" id="IPR013520">
    <property type="entry name" value="Ribonucl_H"/>
</dbReference>
<dbReference type="AlphaFoldDB" id="A0A7H9B7F0"/>